<protein>
    <recommendedName>
        <fullName evidence="3 11">Ornithine aminotransferase</fullName>
        <shortName evidence="11">OAT</shortName>
        <ecNumber evidence="3 11">2.6.1.13</ecNumber>
    </recommendedName>
    <alternativeName>
        <fullName evidence="10 11">Ornithine--oxo-acid aminotransferase</fullName>
    </alternativeName>
</protein>
<dbReference type="RefSeq" id="WP_097850251.1">
    <property type="nucleotide sequence ID" value="NZ_NUAS01000137.1"/>
</dbReference>
<dbReference type="InterPro" id="IPR010164">
    <property type="entry name" value="Orn_aminotrans"/>
</dbReference>
<comment type="catalytic activity">
    <reaction evidence="11">
        <text>a 2-oxocarboxylate + L-ornithine = L-glutamate 5-semialdehyde + an L-alpha-amino acid</text>
        <dbReference type="Rhea" id="RHEA:13877"/>
        <dbReference type="ChEBI" id="CHEBI:35179"/>
        <dbReference type="ChEBI" id="CHEBI:46911"/>
        <dbReference type="ChEBI" id="CHEBI:58066"/>
        <dbReference type="ChEBI" id="CHEBI:59869"/>
        <dbReference type="EC" id="2.6.1.13"/>
    </reaction>
</comment>
<dbReference type="InterPro" id="IPR005814">
    <property type="entry name" value="Aminotrans_3"/>
</dbReference>
<feature type="modified residue" description="N6-(pyridoxal phosphate)lysine" evidence="11">
    <location>
        <position position="255"/>
    </location>
</feature>
<organism evidence="12 13">
    <name type="scientific">Bacillus pseudomycoides</name>
    <dbReference type="NCBI Taxonomy" id="64104"/>
    <lineage>
        <taxon>Bacteria</taxon>
        <taxon>Bacillati</taxon>
        <taxon>Bacillota</taxon>
        <taxon>Bacilli</taxon>
        <taxon>Bacillales</taxon>
        <taxon>Bacillaceae</taxon>
        <taxon>Bacillus</taxon>
        <taxon>Bacillus cereus group</taxon>
    </lineage>
</organism>
<sequence>MIQTKDIIELTDTYGAHNYHPLPIVISRAEGVWVEDPEGNRYMDLLSAYSAVNQGHRHPKIIDALIEQANRVTLTSRAFHSDQLGPWYEKVAKLTNKNMVLPMNTGAEAVETAIKTARRWAYDVKKVEENRAEIIVCEDNFHGRTMGAVSMSSNEEYKRGFGPMLPGIIVIPYGDLEALKAAITPNTAAFILEPIQGEAGINIPPAGFLKEAYDICKKENVLFVADEIQTGLGRTGKLFACDWDNVIPDMYILGKALGGGVFPISCVAANRDILGVFEPGSHGSTFGGNPLACAVSIAALDVLLDEKLTERSLQLGEKLVGQLKEIDNPIITEIRGKGLFIGIELNEPARPYCEKLKEAGLLCKETHENVIRIAPPLVISEEDLEWAFQKIKAVLS</sequence>
<keyword evidence="4 11" id="KW-0963">Cytoplasm</keyword>
<dbReference type="GO" id="GO:0055129">
    <property type="term" value="P:L-proline biosynthetic process"/>
    <property type="evidence" value="ECO:0007669"/>
    <property type="project" value="UniProtKB-UniRule"/>
</dbReference>
<dbReference type="Gene3D" id="3.90.1150.10">
    <property type="entry name" value="Aspartate Aminotransferase, domain 1"/>
    <property type="match status" value="1"/>
</dbReference>
<evidence type="ECO:0000256" key="3">
    <source>
        <dbReference type="ARBA" id="ARBA00012924"/>
    </source>
</evidence>
<dbReference type="Gene3D" id="3.40.640.10">
    <property type="entry name" value="Type I PLP-dependent aspartate aminotransferase-like (Major domain)"/>
    <property type="match status" value="1"/>
</dbReference>
<evidence type="ECO:0000313" key="12">
    <source>
        <dbReference type="EMBL" id="PEM59454.1"/>
    </source>
</evidence>
<dbReference type="NCBIfam" id="NF003145">
    <property type="entry name" value="PRK04073.1"/>
    <property type="match status" value="1"/>
</dbReference>
<dbReference type="UniPathway" id="UPA00098">
    <property type="reaction ID" value="UER00358"/>
</dbReference>
<dbReference type="GO" id="GO:0030170">
    <property type="term" value="F:pyridoxal phosphate binding"/>
    <property type="evidence" value="ECO:0007669"/>
    <property type="project" value="UniProtKB-UniRule"/>
</dbReference>
<evidence type="ECO:0000256" key="4">
    <source>
        <dbReference type="ARBA" id="ARBA00022490"/>
    </source>
</evidence>
<dbReference type="GO" id="GO:0005737">
    <property type="term" value="C:cytoplasm"/>
    <property type="evidence" value="ECO:0007669"/>
    <property type="project" value="UniProtKB-SubCell"/>
</dbReference>
<comment type="pathway">
    <text evidence="2 11">Amino-acid biosynthesis; L-proline biosynthesis; L-glutamate 5-semialdehyde from L-ornithine: step 1/1.</text>
</comment>
<keyword evidence="8 11" id="KW-0808">Transferase</keyword>
<dbReference type="InterPro" id="IPR015421">
    <property type="entry name" value="PyrdxlP-dep_Trfase_major"/>
</dbReference>
<keyword evidence="7 11" id="KW-0641">Proline biosynthesis</keyword>
<evidence type="ECO:0000256" key="6">
    <source>
        <dbReference type="ARBA" id="ARBA00022605"/>
    </source>
</evidence>
<dbReference type="InterPro" id="IPR050103">
    <property type="entry name" value="Class-III_PLP-dep_AT"/>
</dbReference>
<evidence type="ECO:0000256" key="5">
    <source>
        <dbReference type="ARBA" id="ARBA00022576"/>
    </source>
</evidence>
<dbReference type="PANTHER" id="PTHR11986">
    <property type="entry name" value="AMINOTRANSFERASE CLASS III"/>
    <property type="match status" value="1"/>
</dbReference>
<dbReference type="EC" id="2.6.1.13" evidence="3 11"/>
<comment type="cofactor">
    <cofactor evidence="1 11">
        <name>pyridoxal 5'-phosphate</name>
        <dbReference type="ChEBI" id="CHEBI:597326"/>
    </cofactor>
</comment>
<keyword evidence="6 11" id="KW-0028">Amino-acid biosynthesis</keyword>
<dbReference type="Pfam" id="PF00202">
    <property type="entry name" value="Aminotran_3"/>
    <property type="match status" value="1"/>
</dbReference>
<dbReference type="PANTHER" id="PTHR11986:SF18">
    <property type="entry name" value="ORNITHINE AMINOTRANSFERASE, MITOCHONDRIAL"/>
    <property type="match status" value="1"/>
</dbReference>
<dbReference type="GO" id="GO:0042802">
    <property type="term" value="F:identical protein binding"/>
    <property type="evidence" value="ECO:0007669"/>
    <property type="project" value="TreeGrafter"/>
</dbReference>
<comment type="similarity">
    <text evidence="11">Belongs to the class-III pyridoxal-phosphate-dependent aminotransferase family. OAT subfamily.</text>
</comment>
<reference evidence="12 13" key="1">
    <citation type="submission" date="2017-09" db="EMBL/GenBank/DDBJ databases">
        <title>Large-scale bioinformatics analysis of Bacillus genomes uncovers conserved roles of natural products in bacterial physiology.</title>
        <authorList>
            <consortium name="Agbiome Team Llc"/>
            <person name="Bleich R.M."/>
            <person name="Grubbs K.J."/>
            <person name="Santa Maria K.C."/>
            <person name="Allen S.E."/>
            <person name="Farag S."/>
            <person name="Shank E.A."/>
            <person name="Bowers A."/>
        </authorList>
    </citation>
    <scope>NUCLEOTIDE SEQUENCE [LARGE SCALE GENOMIC DNA]</scope>
    <source>
        <strain evidence="12 13">AFS009893</strain>
    </source>
</reference>
<evidence type="ECO:0000256" key="2">
    <source>
        <dbReference type="ARBA" id="ARBA00004998"/>
    </source>
</evidence>
<dbReference type="EMBL" id="NUDP01000261">
    <property type="protein sequence ID" value="PEM59454.1"/>
    <property type="molecule type" value="Genomic_DNA"/>
</dbReference>
<evidence type="ECO:0000256" key="1">
    <source>
        <dbReference type="ARBA" id="ARBA00001933"/>
    </source>
</evidence>
<proteinExistence type="inferred from homology"/>
<comment type="subcellular location">
    <subcellularLocation>
        <location evidence="11">Cytoplasm</location>
    </subcellularLocation>
</comment>
<dbReference type="CDD" id="cd00610">
    <property type="entry name" value="OAT_like"/>
    <property type="match status" value="1"/>
</dbReference>
<comment type="function">
    <text evidence="11">Catalyzes the interconversion of ornithine to glutamate semialdehyde.</text>
</comment>
<gene>
    <name evidence="11" type="primary">rocD</name>
    <name evidence="12" type="ORF">CN613_28250</name>
</gene>
<dbReference type="InterPro" id="IPR015422">
    <property type="entry name" value="PyrdxlP-dep_Trfase_small"/>
</dbReference>
<evidence type="ECO:0000256" key="10">
    <source>
        <dbReference type="ARBA" id="ARBA00030587"/>
    </source>
</evidence>
<name>A0A2B6RAA8_9BACI</name>
<dbReference type="PROSITE" id="PS00600">
    <property type="entry name" value="AA_TRANSFER_CLASS_3"/>
    <property type="match status" value="1"/>
</dbReference>
<comment type="caution">
    <text evidence="12">The sequence shown here is derived from an EMBL/GenBank/DDBJ whole genome shotgun (WGS) entry which is preliminary data.</text>
</comment>
<dbReference type="HAMAP" id="MF_01689">
    <property type="entry name" value="Ornith_aminotrans_3"/>
    <property type="match status" value="1"/>
</dbReference>
<dbReference type="AlphaFoldDB" id="A0A2B6RAA8"/>
<dbReference type="GO" id="GO:0004587">
    <property type="term" value="F:ornithine aminotransferase activity"/>
    <property type="evidence" value="ECO:0007669"/>
    <property type="project" value="UniProtKB-UniRule"/>
</dbReference>
<accession>A0A2B6RAA8</accession>
<dbReference type="InterPro" id="IPR015424">
    <property type="entry name" value="PyrdxlP-dep_Trfase"/>
</dbReference>
<dbReference type="InterPro" id="IPR049704">
    <property type="entry name" value="Aminotrans_3_PPA_site"/>
</dbReference>
<evidence type="ECO:0000256" key="11">
    <source>
        <dbReference type="HAMAP-Rule" id="MF_01689"/>
    </source>
</evidence>
<keyword evidence="5 11" id="KW-0032">Aminotransferase</keyword>
<evidence type="ECO:0000256" key="7">
    <source>
        <dbReference type="ARBA" id="ARBA00022650"/>
    </source>
</evidence>
<dbReference type="SUPFAM" id="SSF53383">
    <property type="entry name" value="PLP-dependent transferases"/>
    <property type="match status" value="1"/>
</dbReference>
<dbReference type="PIRSF" id="PIRSF000521">
    <property type="entry name" value="Transaminase_4ab_Lys_Orn"/>
    <property type="match status" value="1"/>
</dbReference>
<keyword evidence="9 11" id="KW-0663">Pyridoxal phosphate</keyword>
<evidence type="ECO:0000256" key="8">
    <source>
        <dbReference type="ARBA" id="ARBA00022679"/>
    </source>
</evidence>
<dbReference type="NCBIfam" id="TIGR01885">
    <property type="entry name" value="Orn_aminotrans"/>
    <property type="match status" value="1"/>
</dbReference>
<dbReference type="InterPro" id="IPR034757">
    <property type="entry name" value="Ornith_aminotrans_bact"/>
</dbReference>
<dbReference type="Proteomes" id="UP000219775">
    <property type="component" value="Unassembled WGS sequence"/>
</dbReference>
<dbReference type="FunFam" id="3.40.640.10:FF:000011">
    <property type="entry name" value="Ornithine aminotransferase"/>
    <property type="match status" value="1"/>
</dbReference>
<evidence type="ECO:0000313" key="13">
    <source>
        <dbReference type="Proteomes" id="UP000219775"/>
    </source>
</evidence>
<evidence type="ECO:0000256" key="9">
    <source>
        <dbReference type="ARBA" id="ARBA00022898"/>
    </source>
</evidence>